<reference evidence="1" key="1">
    <citation type="journal article" date="2014" name="Front. Microbiol.">
        <title>High frequency of phylogenetically diverse reductive dehalogenase-homologous genes in deep subseafloor sedimentary metagenomes.</title>
        <authorList>
            <person name="Kawai M."/>
            <person name="Futagami T."/>
            <person name="Toyoda A."/>
            <person name="Takaki Y."/>
            <person name="Nishi S."/>
            <person name="Hori S."/>
            <person name="Arai W."/>
            <person name="Tsubouchi T."/>
            <person name="Morono Y."/>
            <person name="Uchiyama I."/>
            <person name="Ito T."/>
            <person name="Fujiyama A."/>
            <person name="Inagaki F."/>
            <person name="Takami H."/>
        </authorList>
    </citation>
    <scope>NUCLEOTIDE SEQUENCE</scope>
    <source>
        <strain evidence="1">Expedition CK06-06</strain>
    </source>
</reference>
<protein>
    <submittedName>
        <fullName evidence="1">Uncharacterized protein</fullName>
    </submittedName>
</protein>
<proteinExistence type="predicted"/>
<gene>
    <name evidence="1" type="ORF">S01H4_28670</name>
</gene>
<organism evidence="1">
    <name type="scientific">marine sediment metagenome</name>
    <dbReference type="NCBI Taxonomy" id="412755"/>
    <lineage>
        <taxon>unclassified sequences</taxon>
        <taxon>metagenomes</taxon>
        <taxon>ecological metagenomes</taxon>
    </lineage>
</organism>
<dbReference type="AlphaFoldDB" id="X1AWM1"/>
<evidence type="ECO:0000313" key="1">
    <source>
        <dbReference type="EMBL" id="GAG87474.1"/>
    </source>
</evidence>
<accession>X1AWM1</accession>
<dbReference type="EMBL" id="BART01014331">
    <property type="protein sequence ID" value="GAG87474.1"/>
    <property type="molecule type" value="Genomic_DNA"/>
</dbReference>
<feature type="non-terminal residue" evidence="1">
    <location>
        <position position="87"/>
    </location>
</feature>
<name>X1AWM1_9ZZZZ</name>
<comment type="caution">
    <text evidence="1">The sequence shown here is derived from an EMBL/GenBank/DDBJ whole genome shotgun (WGS) entry which is preliminary data.</text>
</comment>
<sequence>MYKLLEDPIKMHEVFKYLRDQEYLRFLDIDELIRCSLKNDMLKQFLDDYQTIQNIEKILNISLFPSTKLDNENPIKSGCESIIHGIY</sequence>